<dbReference type="WBParaSite" id="Csp11.Scaffold477.g1747.t1">
    <property type="protein sequence ID" value="Csp11.Scaffold477.g1747.t1"/>
    <property type="gene ID" value="Csp11.Scaffold477.g1747"/>
</dbReference>
<dbReference type="AlphaFoldDB" id="A0A1I7T2C1"/>
<accession>A0A1I7T2C1</accession>
<evidence type="ECO:0000313" key="1">
    <source>
        <dbReference type="Proteomes" id="UP000095282"/>
    </source>
</evidence>
<reference evidence="2" key="1">
    <citation type="submission" date="2016-11" db="UniProtKB">
        <authorList>
            <consortium name="WormBaseParasite"/>
        </authorList>
    </citation>
    <scope>IDENTIFICATION</scope>
</reference>
<organism evidence="1 2">
    <name type="scientific">Caenorhabditis tropicalis</name>
    <dbReference type="NCBI Taxonomy" id="1561998"/>
    <lineage>
        <taxon>Eukaryota</taxon>
        <taxon>Metazoa</taxon>
        <taxon>Ecdysozoa</taxon>
        <taxon>Nematoda</taxon>
        <taxon>Chromadorea</taxon>
        <taxon>Rhabditida</taxon>
        <taxon>Rhabditina</taxon>
        <taxon>Rhabditomorpha</taxon>
        <taxon>Rhabditoidea</taxon>
        <taxon>Rhabditidae</taxon>
        <taxon>Peloderinae</taxon>
        <taxon>Caenorhabditis</taxon>
    </lineage>
</organism>
<sequence>MECSILSVLGDFSDQIIQSLNSLLNSSSAVIDLILSSLFLFERSLDSKNSLWDDKIGTFLVFDRDVMDSCFSGTSDSNRILNKVEWEILKENVTSFAM</sequence>
<name>A0A1I7T2C1_9PELO</name>
<keyword evidence="1" id="KW-1185">Reference proteome</keyword>
<proteinExistence type="predicted"/>
<evidence type="ECO:0000313" key="2">
    <source>
        <dbReference type="WBParaSite" id="Csp11.Scaffold477.g1747.t1"/>
    </source>
</evidence>
<protein>
    <submittedName>
        <fullName evidence="2">Ovule protein</fullName>
    </submittedName>
</protein>
<dbReference type="Proteomes" id="UP000095282">
    <property type="component" value="Unplaced"/>
</dbReference>